<dbReference type="InterPro" id="IPR017867">
    <property type="entry name" value="Tyr_phospatase_low_mol_wt"/>
</dbReference>
<dbReference type="PANTHER" id="PTHR11717:SF31">
    <property type="entry name" value="LOW MOLECULAR WEIGHT PROTEIN-TYROSINE-PHOSPHATASE ETP-RELATED"/>
    <property type="match status" value="1"/>
</dbReference>
<sequence length="145" mass="16220">MFDKILTLCTGNICRSPLAEFLLRDRLAARGRAATVASAGIGALVGHPADETTQRVALRHGIDLSPHVARQLTPEITRWADLILVMEKHHLEYATRLDPSARGKIFLLGHWDKAEVPDPYRLAEENHQLAYDIIAHTVDQWIGKL</sequence>
<dbReference type="InterPro" id="IPR050438">
    <property type="entry name" value="LMW_PTPase"/>
</dbReference>
<dbReference type="HOGENOM" id="CLU_071415_1_1_4"/>
<evidence type="ECO:0000256" key="6">
    <source>
        <dbReference type="PIRSR" id="PIRSR617867-1"/>
    </source>
</evidence>
<evidence type="ECO:0000313" key="9">
    <source>
        <dbReference type="Proteomes" id="UP000002186"/>
    </source>
</evidence>
<dbReference type="Pfam" id="PF01451">
    <property type="entry name" value="LMWPc"/>
    <property type="match status" value="1"/>
</dbReference>
<feature type="domain" description="Phosphotyrosine protein phosphatase I" evidence="7">
    <location>
        <begin position="3"/>
        <end position="144"/>
    </location>
</feature>
<evidence type="ECO:0000259" key="7">
    <source>
        <dbReference type="SMART" id="SM00226"/>
    </source>
</evidence>
<dbReference type="PRINTS" id="PR00719">
    <property type="entry name" value="LMWPTPASE"/>
</dbReference>
<dbReference type="InterPro" id="IPR036196">
    <property type="entry name" value="Ptyr_pPase_sf"/>
</dbReference>
<feature type="active site" evidence="6">
    <location>
        <position position="15"/>
    </location>
</feature>
<protein>
    <recommendedName>
        <fullName evidence="2">protein-tyrosine-phosphatase</fullName>
        <ecNumber evidence="2">3.1.3.48</ecNumber>
    </recommendedName>
</protein>
<evidence type="ECO:0000256" key="5">
    <source>
        <dbReference type="ARBA" id="ARBA00051722"/>
    </source>
</evidence>
<evidence type="ECO:0000313" key="8">
    <source>
        <dbReference type="EMBL" id="ACK53896.1"/>
    </source>
</evidence>
<feature type="active site" description="Nucleophile" evidence="6">
    <location>
        <position position="9"/>
    </location>
</feature>
<name>C4ZJG3_THASP</name>
<dbReference type="EMBL" id="CP001281">
    <property type="protein sequence ID" value="ACK53896.1"/>
    <property type="molecule type" value="Genomic_DNA"/>
</dbReference>
<dbReference type="eggNOG" id="COG0394">
    <property type="taxonomic scope" value="Bacteria"/>
</dbReference>
<evidence type="ECO:0000256" key="3">
    <source>
        <dbReference type="ARBA" id="ARBA00022801"/>
    </source>
</evidence>
<keyword evidence="3" id="KW-0378">Hydrolase</keyword>
<dbReference type="SMART" id="SM00226">
    <property type="entry name" value="LMWPc"/>
    <property type="match status" value="1"/>
</dbReference>
<dbReference type="Gene3D" id="3.40.50.2300">
    <property type="match status" value="1"/>
</dbReference>
<comment type="similarity">
    <text evidence="1">Belongs to the low molecular weight phosphotyrosine protein phosphatase family.</text>
</comment>
<dbReference type="SUPFAM" id="SSF52788">
    <property type="entry name" value="Phosphotyrosine protein phosphatases I"/>
    <property type="match status" value="1"/>
</dbReference>
<dbReference type="InterPro" id="IPR023485">
    <property type="entry name" value="Ptyr_pPase"/>
</dbReference>
<dbReference type="GO" id="GO:0004725">
    <property type="term" value="F:protein tyrosine phosphatase activity"/>
    <property type="evidence" value="ECO:0007669"/>
    <property type="project" value="UniProtKB-EC"/>
</dbReference>
<feature type="active site" description="Proton donor" evidence="6">
    <location>
        <position position="118"/>
    </location>
</feature>
<dbReference type="Proteomes" id="UP000002186">
    <property type="component" value="Chromosome"/>
</dbReference>
<evidence type="ECO:0000256" key="4">
    <source>
        <dbReference type="ARBA" id="ARBA00022912"/>
    </source>
</evidence>
<organism evidence="8 9">
    <name type="scientific">Thauera aminoaromatica</name>
    <dbReference type="NCBI Taxonomy" id="164330"/>
    <lineage>
        <taxon>Bacteria</taxon>
        <taxon>Pseudomonadati</taxon>
        <taxon>Pseudomonadota</taxon>
        <taxon>Betaproteobacteria</taxon>
        <taxon>Rhodocyclales</taxon>
        <taxon>Zoogloeaceae</taxon>
        <taxon>Thauera</taxon>
    </lineage>
</organism>
<keyword evidence="4" id="KW-0904">Protein phosphatase</keyword>
<comment type="catalytic activity">
    <reaction evidence="5">
        <text>O-phospho-L-tyrosyl-[protein] + H2O = L-tyrosyl-[protein] + phosphate</text>
        <dbReference type="Rhea" id="RHEA:10684"/>
        <dbReference type="Rhea" id="RHEA-COMP:10136"/>
        <dbReference type="Rhea" id="RHEA-COMP:20101"/>
        <dbReference type="ChEBI" id="CHEBI:15377"/>
        <dbReference type="ChEBI" id="CHEBI:43474"/>
        <dbReference type="ChEBI" id="CHEBI:46858"/>
        <dbReference type="ChEBI" id="CHEBI:61978"/>
        <dbReference type="EC" id="3.1.3.48"/>
    </reaction>
</comment>
<dbReference type="OrthoDB" id="9793058at2"/>
<keyword evidence="9" id="KW-1185">Reference proteome</keyword>
<proteinExistence type="inferred from homology"/>
<dbReference type="RefSeq" id="WP_012584880.1">
    <property type="nucleotide sequence ID" value="NC_011662.2"/>
</dbReference>
<dbReference type="STRING" id="85643.Tmz1t_1137"/>
<gene>
    <name evidence="8" type="ordered locus">Tmz1t_1137</name>
</gene>
<dbReference type="KEGG" id="tmz:Tmz1t_1137"/>
<reference evidence="9" key="1">
    <citation type="submission" date="2009-05" db="EMBL/GenBank/DDBJ databases">
        <title>Complete sequence of chromosome of Thauera sp. MZ1T.</title>
        <authorList>
            <consortium name="US DOE Joint Genome Institute"/>
            <person name="Lucas S."/>
            <person name="Copeland A."/>
            <person name="Lapidus A."/>
            <person name="Glavina del Rio T."/>
            <person name="Dalin E."/>
            <person name="Tice H."/>
            <person name="Bruce D."/>
            <person name="Goodwin L."/>
            <person name="Pitluck S."/>
            <person name="Sims D."/>
            <person name="Brettin T."/>
            <person name="Detter J.C."/>
            <person name="Han C."/>
            <person name="Larimer F."/>
            <person name="Land M."/>
            <person name="Hauser L."/>
            <person name="Kyrpides N."/>
            <person name="Mikhailova N."/>
            <person name="Sayler G.S."/>
        </authorList>
    </citation>
    <scope>NUCLEOTIDE SEQUENCE [LARGE SCALE GENOMIC DNA]</scope>
    <source>
        <strain evidence="9">MZ1T</strain>
    </source>
</reference>
<evidence type="ECO:0000256" key="2">
    <source>
        <dbReference type="ARBA" id="ARBA00013064"/>
    </source>
</evidence>
<reference evidence="8 9" key="2">
    <citation type="journal article" date="2012" name="Stand. Genomic Sci.">
        <title>Complete genome sequence of Thauera aminoaromatica strain MZ1T.</title>
        <authorList>
            <person name="Jiang K."/>
            <person name="Sanseverino J."/>
            <person name="Chauhan A."/>
            <person name="Lucas S."/>
            <person name="Copeland A."/>
            <person name="Lapidus A."/>
            <person name="Del Rio T.G."/>
            <person name="Dalin E."/>
            <person name="Tice H."/>
            <person name="Bruce D."/>
            <person name="Goodwin L."/>
            <person name="Pitluck S."/>
            <person name="Sims D."/>
            <person name="Brettin T."/>
            <person name="Detter J.C."/>
            <person name="Han C."/>
            <person name="Chang Y.J."/>
            <person name="Larimer F."/>
            <person name="Land M."/>
            <person name="Hauser L."/>
            <person name="Kyrpides N.C."/>
            <person name="Mikhailova N."/>
            <person name="Moser S."/>
            <person name="Jegier P."/>
            <person name="Close D."/>
            <person name="Debruyn J.M."/>
            <person name="Wang Y."/>
            <person name="Layton A.C."/>
            <person name="Allen M.S."/>
            <person name="Sayler G.S."/>
        </authorList>
    </citation>
    <scope>NUCLEOTIDE SEQUENCE [LARGE SCALE GENOMIC DNA]</scope>
    <source>
        <strain evidence="8 9">MZ1T</strain>
    </source>
</reference>
<dbReference type="CDD" id="cd16343">
    <property type="entry name" value="LMWPTP"/>
    <property type="match status" value="1"/>
</dbReference>
<evidence type="ECO:0000256" key="1">
    <source>
        <dbReference type="ARBA" id="ARBA00011063"/>
    </source>
</evidence>
<accession>C4ZJG3</accession>
<dbReference type="EC" id="3.1.3.48" evidence="2"/>
<dbReference type="PANTHER" id="PTHR11717">
    <property type="entry name" value="LOW MOLECULAR WEIGHT PROTEIN TYROSINE PHOSPHATASE"/>
    <property type="match status" value="1"/>
</dbReference>
<dbReference type="AlphaFoldDB" id="C4ZJG3"/>